<comment type="subcellular location">
    <subcellularLocation>
        <location evidence="1">Cell membrane</location>
        <topology evidence="1">Multi-pass membrane protein</topology>
    </subcellularLocation>
</comment>
<sequence length="328" mass="33166">MSARQIVALWVGIVTVVFLAVGSLFVGRSGLPAGDVIDAIVGGAGRDADTVLGLRMPRMLLAILAGLGLGVSGALMQLLTRNPIADPGLLGANAGAAMAVILGFVAFGIEQTWQQVGLAFAGAGTTSLLVHALAARVAASPARLVLVGVAVSSVFGGISSIVLTRDAELARSILGWAAGSFIIVDVSILYTVAPLIVLGVVMAFSLRASLDGMALGDDVARSIGVDVRRARLLAHLFIAALAGAATAGAGPIAFVGLVVPHMVRLVLGQSAMVLLVGSAVFGPVLTLLSDMAARLLLPHGELAVGLVTSAIGAAFLILLVRGRVRLWV</sequence>
<evidence type="ECO:0000256" key="3">
    <source>
        <dbReference type="ARBA" id="ARBA00022448"/>
    </source>
</evidence>
<keyword evidence="4" id="KW-1003">Cell membrane</keyword>
<dbReference type="EMBL" id="WHSC02000005">
    <property type="protein sequence ID" value="MDO6121779.1"/>
    <property type="molecule type" value="Genomic_DNA"/>
</dbReference>
<accession>A0ABT8XDF5</accession>
<feature type="transmembrane region" description="Helical" evidence="8">
    <location>
        <begin position="176"/>
        <end position="204"/>
    </location>
</feature>
<keyword evidence="10" id="KW-1185">Reference proteome</keyword>
<dbReference type="Proteomes" id="UP001177080">
    <property type="component" value="Unassembled WGS sequence"/>
</dbReference>
<evidence type="ECO:0000256" key="7">
    <source>
        <dbReference type="ARBA" id="ARBA00023136"/>
    </source>
</evidence>
<dbReference type="Gene3D" id="1.10.3470.10">
    <property type="entry name" value="ABC transporter involved in vitamin B12 uptake, BtuC"/>
    <property type="match status" value="1"/>
</dbReference>
<dbReference type="InterPro" id="IPR037294">
    <property type="entry name" value="ABC_BtuC-like"/>
</dbReference>
<keyword evidence="5 8" id="KW-0812">Transmembrane</keyword>
<keyword evidence="6 8" id="KW-1133">Transmembrane helix</keyword>
<feature type="transmembrane region" description="Helical" evidence="8">
    <location>
        <begin position="144"/>
        <end position="164"/>
    </location>
</feature>
<protein>
    <submittedName>
        <fullName evidence="9">Iron ABC transporter permease</fullName>
    </submittedName>
</protein>
<gene>
    <name evidence="9" type="ORF">GB928_011355</name>
</gene>
<name>A0ABT8XDF5_9HYPH</name>
<proteinExistence type="inferred from homology"/>
<feature type="transmembrane region" description="Helical" evidence="8">
    <location>
        <begin position="232"/>
        <end position="259"/>
    </location>
</feature>
<dbReference type="PANTHER" id="PTHR30472:SF1">
    <property type="entry name" value="FE(3+) DICITRATE TRANSPORT SYSTEM PERMEASE PROTEIN FECC-RELATED"/>
    <property type="match status" value="1"/>
</dbReference>
<comment type="similarity">
    <text evidence="2">Belongs to the binding-protein-dependent transport system permease family. FecCD subfamily.</text>
</comment>
<feature type="transmembrane region" description="Helical" evidence="8">
    <location>
        <begin position="302"/>
        <end position="320"/>
    </location>
</feature>
<feature type="transmembrane region" description="Helical" evidence="8">
    <location>
        <begin position="6"/>
        <end position="26"/>
    </location>
</feature>
<keyword evidence="3" id="KW-0813">Transport</keyword>
<evidence type="ECO:0000256" key="4">
    <source>
        <dbReference type="ARBA" id="ARBA00022475"/>
    </source>
</evidence>
<comment type="caution">
    <text evidence="9">The sequence shown here is derived from an EMBL/GenBank/DDBJ whole genome shotgun (WGS) entry which is preliminary data.</text>
</comment>
<keyword evidence="7 8" id="KW-0472">Membrane</keyword>
<feature type="transmembrane region" description="Helical" evidence="8">
    <location>
        <begin position="59"/>
        <end position="78"/>
    </location>
</feature>
<feature type="transmembrane region" description="Helical" evidence="8">
    <location>
        <begin position="271"/>
        <end position="296"/>
    </location>
</feature>
<evidence type="ECO:0000256" key="2">
    <source>
        <dbReference type="ARBA" id="ARBA00007935"/>
    </source>
</evidence>
<dbReference type="RefSeq" id="WP_244762684.1">
    <property type="nucleotide sequence ID" value="NZ_JALJCJ010000005.1"/>
</dbReference>
<evidence type="ECO:0000313" key="9">
    <source>
        <dbReference type="EMBL" id="MDO6121779.1"/>
    </source>
</evidence>
<dbReference type="PANTHER" id="PTHR30472">
    <property type="entry name" value="FERRIC ENTEROBACTIN TRANSPORT SYSTEM PERMEASE PROTEIN"/>
    <property type="match status" value="1"/>
</dbReference>
<dbReference type="InterPro" id="IPR000522">
    <property type="entry name" value="ABC_transptr_permease_BtuC"/>
</dbReference>
<dbReference type="Pfam" id="PF01032">
    <property type="entry name" value="FecCD"/>
    <property type="match status" value="1"/>
</dbReference>
<feature type="transmembrane region" description="Helical" evidence="8">
    <location>
        <begin position="90"/>
        <end position="109"/>
    </location>
</feature>
<evidence type="ECO:0000313" key="10">
    <source>
        <dbReference type="Proteomes" id="UP001177080"/>
    </source>
</evidence>
<reference evidence="9" key="1">
    <citation type="submission" date="2022-04" db="EMBL/GenBank/DDBJ databases">
        <title>Shinella lacus sp. nov., a novel member of the genus Shinella from water.</title>
        <authorList>
            <person name="Deng Y."/>
        </authorList>
    </citation>
    <scope>NUCLEOTIDE SEQUENCE</scope>
    <source>
        <strain evidence="9">JCM 31239</strain>
    </source>
</reference>
<dbReference type="SUPFAM" id="SSF81345">
    <property type="entry name" value="ABC transporter involved in vitamin B12 uptake, BtuC"/>
    <property type="match status" value="1"/>
</dbReference>
<organism evidence="9 10">
    <name type="scientific">Shinella curvata</name>
    <dbReference type="NCBI Taxonomy" id="1817964"/>
    <lineage>
        <taxon>Bacteria</taxon>
        <taxon>Pseudomonadati</taxon>
        <taxon>Pseudomonadota</taxon>
        <taxon>Alphaproteobacteria</taxon>
        <taxon>Hyphomicrobiales</taxon>
        <taxon>Rhizobiaceae</taxon>
        <taxon>Shinella</taxon>
    </lineage>
</organism>
<evidence type="ECO:0000256" key="5">
    <source>
        <dbReference type="ARBA" id="ARBA00022692"/>
    </source>
</evidence>
<feature type="transmembrane region" description="Helical" evidence="8">
    <location>
        <begin position="116"/>
        <end position="138"/>
    </location>
</feature>
<evidence type="ECO:0000256" key="8">
    <source>
        <dbReference type="SAM" id="Phobius"/>
    </source>
</evidence>
<evidence type="ECO:0000256" key="1">
    <source>
        <dbReference type="ARBA" id="ARBA00004651"/>
    </source>
</evidence>
<evidence type="ECO:0000256" key="6">
    <source>
        <dbReference type="ARBA" id="ARBA00022989"/>
    </source>
</evidence>
<dbReference type="CDD" id="cd06550">
    <property type="entry name" value="TM_ABC_iron-siderophores_like"/>
    <property type="match status" value="1"/>
</dbReference>